<organism evidence="1 2">
    <name type="scientific">Mesobacillus foraminis</name>
    <dbReference type="NCBI Taxonomy" id="279826"/>
    <lineage>
        <taxon>Bacteria</taxon>
        <taxon>Bacillati</taxon>
        <taxon>Bacillota</taxon>
        <taxon>Bacilli</taxon>
        <taxon>Bacillales</taxon>
        <taxon>Bacillaceae</taxon>
        <taxon>Mesobacillus</taxon>
    </lineage>
</organism>
<gene>
    <name evidence="1" type="ORF">EV146_11479</name>
</gene>
<sequence>MANNIKQEMEHIWAETCGSWENCNEENIQLFLSQCREKSIDPQYCMSWVEQHSGQIPNWSAISQVSLEWVNEHTSTGSPVNGQEPQ</sequence>
<proteinExistence type="predicted"/>
<protein>
    <submittedName>
        <fullName evidence="1">Uncharacterized protein</fullName>
    </submittedName>
</protein>
<accession>A0A4V2RCD1</accession>
<comment type="caution">
    <text evidence="1">The sequence shown here is derived from an EMBL/GenBank/DDBJ whole genome shotgun (WGS) entry which is preliminary data.</text>
</comment>
<evidence type="ECO:0000313" key="1">
    <source>
        <dbReference type="EMBL" id="TCN20460.1"/>
    </source>
</evidence>
<dbReference type="Proteomes" id="UP000295689">
    <property type="component" value="Unassembled WGS sequence"/>
</dbReference>
<keyword evidence="2" id="KW-1185">Reference proteome</keyword>
<dbReference type="OrthoDB" id="2889170at2"/>
<dbReference type="EMBL" id="SLVV01000014">
    <property type="protein sequence ID" value="TCN20460.1"/>
    <property type="molecule type" value="Genomic_DNA"/>
</dbReference>
<dbReference type="AlphaFoldDB" id="A0A4V2RCD1"/>
<dbReference type="RefSeq" id="WP_121612553.1">
    <property type="nucleotide sequence ID" value="NZ_CP033044.1"/>
</dbReference>
<name>A0A4V2RCD1_9BACI</name>
<reference evidence="1 2" key="1">
    <citation type="journal article" date="2015" name="Stand. Genomic Sci.">
        <title>Genomic Encyclopedia of Bacterial and Archaeal Type Strains, Phase III: the genomes of soil and plant-associated and newly described type strains.</title>
        <authorList>
            <person name="Whitman W.B."/>
            <person name="Woyke T."/>
            <person name="Klenk H.P."/>
            <person name="Zhou Y."/>
            <person name="Lilburn T.G."/>
            <person name="Beck B.J."/>
            <person name="De Vos P."/>
            <person name="Vandamme P."/>
            <person name="Eisen J.A."/>
            <person name="Garrity G."/>
            <person name="Hugenholtz P."/>
            <person name="Kyrpides N.C."/>
        </authorList>
    </citation>
    <scope>NUCLEOTIDE SEQUENCE [LARGE SCALE GENOMIC DNA]</scope>
    <source>
        <strain evidence="1 2">CV53</strain>
    </source>
</reference>
<evidence type="ECO:0000313" key="2">
    <source>
        <dbReference type="Proteomes" id="UP000295689"/>
    </source>
</evidence>